<accession>A0A9X3SVQ1</accession>
<comment type="caution">
    <text evidence="2">The sequence shown here is derived from an EMBL/GenBank/DDBJ whole genome shotgun (WGS) entry which is preliminary data.</text>
</comment>
<gene>
    <name evidence="3" type="ORF">J2S69_002056</name>
    <name evidence="2" type="ORF">O2L01_14435</name>
</gene>
<evidence type="ECO:0000313" key="3">
    <source>
        <dbReference type="EMBL" id="MDR7338337.1"/>
    </source>
</evidence>
<evidence type="ECO:0000256" key="1">
    <source>
        <dbReference type="SAM" id="Phobius"/>
    </source>
</evidence>
<organism evidence="2 4">
    <name type="scientific">Glycomyces lechevalierae</name>
    <dbReference type="NCBI Taxonomy" id="256034"/>
    <lineage>
        <taxon>Bacteria</taxon>
        <taxon>Bacillati</taxon>
        <taxon>Actinomycetota</taxon>
        <taxon>Actinomycetes</taxon>
        <taxon>Glycomycetales</taxon>
        <taxon>Glycomycetaceae</taxon>
        <taxon>Glycomyces</taxon>
    </lineage>
</organism>
<reference evidence="3 5" key="2">
    <citation type="submission" date="2023-07" db="EMBL/GenBank/DDBJ databases">
        <title>Sequencing the genomes of 1000 actinobacteria strains.</title>
        <authorList>
            <person name="Klenk H.-P."/>
        </authorList>
    </citation>
    <scope>NUCLEOTIDE SEQUENCE [LARGE SCALE GENOMIC DNA]</scope>
    <source>
        <strain evidence="3 5">DSM 44724</strain>
    </source>
</reference>
<dbReference type="EMBL" id="JAPZVQ010000008">
    <property type="protein sequence ID" value="MDA1386189.1"/>
    <property type="molecule type" value="Genomic_DNA"/>
</dbReference>
<evidence type="ECO:0000313" key="2">
    <source>
        <dbReference type="EMBL" id="MDA1386189.1"/>
    </source>
</evidence>
<evidence type="ECO:0000313" key="5">
    <source>
        <dbReference type="Proteomes" id="UP001183604"/>
    </source>
</evidence>
<reference evidence="2" key="1">
    <citation type="submission" date="2022-12" db="EMBL/GenBank/DDBJ databases">
        <title>Gycomyces niveus sp.nov., a novel actinomycete isolated from soil in Shouguang.</title>
        <authorList>
            <person name="Yang X."/>
        </authorList>
    </citation>
    <scope>NUCLEOTIDE SEQUENCE</scope>
    <source>
        <strain evidence="2">DSM 44724</strain>
    </source>
</reference>
<keyword evidence="1" id="KW-0472">Membrane</keyword>
<keyword evidence="1" id="KW-0812">Transmembrane</keyword>
<sequence>MSDDIESLLRSGLAERADAAPTFDDPGLADLAIAGAGRIRRRRRAAAAASGAGLLVLGAAVFVWQPWLVPDDEGENGVIAADTNATEVQDEFAMEFLVADPDGYSVLTENGDTIPYGGEEPPGDIYKLAGMYMTETATSVVTVSLDGEGAEIDKPSEAETYTKINGVGDRFALVTPNSDYTAEEYSLVDVSLHEPTEESGFTTNYAVTLEDWDDTTAVFTTDLYSTATGVAKGYYFNEELDLGLESVSAAGFETAVLVDTTDPEFVCVSDLDAAGEASGQEQCGPVDSDAVVQSLAIAEEGAPAGVEADPTPLVERVIGNVQSMEDPEFSPLDDLDLGEYQQQYDSASEYWTDPKGEWQIAGTRDADSWLLIDASGEKPVVSELEPPANAVMPILSYT</sequence>
<dbReference type="RefSeq" id="WP_270122655.1">
    <property type="nucleotide sequence ID" value="NZ_BAAAOM010000005.1"/>
</dbReference>
<dbReference type="AlphaFoldDB" id="A0A9X3SVQ1"/>
<dbReference type="Proteomes" id="UP001183604">
    <property type="component" value="Unassembled WGS sequence"/>
</dbReference>
<keyword evidence="5" id="KW-1185">Reference proteome</keyword>
<dbReference type="EMBL" id="JAVDYD010000001">
    <property type="protein sequence ID" value="MDR7338337.1"/>
    <property type="molecule type" value="Genomic_DNA"/>
</dbReference>
<dbReference type="Proteomes" id="UP001145799">
    <property type="component" value="Unassembled WGS sequence"/>
</dbReference>
<feature type="transmembrane region" description="Helical" evidence="1">
    <location>
        <begin position="45"/>
        <end position="64"/>
    </location>
</feature>
<keyword evidence="1" id="KW-1133">Transmembrane helix</keyword>
<protein>
    <submittedName>
        <fullName evidence="2">Uncharacterized protein</fullName>
    </submittedName>
</protein>
<evidence type="ECO:0000313" key="4">
    <source>
        <dbReference type="Proteomes" id="UP001145799"/>
    </source>
</evidence>
<name>A0A9X3SVQ1_9ACTN</name>
<proteinExistence type="predicted"/>